<feature type="domain" description="LysM" evidence="1">
    <location>
        <begin position="32"/>
        <end position="80"/>
    </location>
</feature>
<dbReference type="SMART" id="SM00257">
    <property type="entry name" value="LysM"/>
    <property type="match status" value="1"/>
</dbReference>
<dbReference type="EMBL" id="JAOWKX010000012">
    <property type="protein sequence ID" value="MCV2886568.1"/>
    <property type="molecule type" value="Genomic_DNA"/>
</dbReference>
<evidence type="ECO:0000259" key="1">
    <source>
        <dbReference type="PROSITE" id="PS51782"/>
    </source>
</evidence>
<dbReference type="InterPro" id="IPR052196">
    <property type="entry name" value="Bact_Kbp"/>
</dbReference>
<reference evidence="2 3" key="1">
    <citation type="submission" date="2022-10" db="EMBL/GenBank/DDBJ databases">
        <title>Aestuariibacter sp. AA17 isolated from Montipora capitata coral fragment.</title>
        <authorList>
            <person name="Emsley S.A."/>
            <person name="Pfannmuller K.M."/>
            <person name="Loughran R.M."/>
            <person name="Shlafstein M."/>
            <person name="Papke E."/>
            <person name="Saw J.H."/>
            <person name="Ushijima B."/>
            <person name="Videau P."/>
        </authorList>
    </citation>
    <scope>NUCLEOTIDE SEQUENCE [LARGE SCALE GENOMIC DNA]</scope>
    <source>
        <strain evidence="2 3">AA17</strain>
    </source>
</reference>
<organism evidence="2 3">
    <name type="scientific">Fluctibacter corallii</name>
    <dbReference type="NCBI Taxonomy" id="2984329"/>
    <lineage>
        <taxon>Bacteria</taxon>
        <taxon>Pseudomonadati</taxon>
        <taxon>Pseudomonadota</taxon>
        <taxon>Gammaproteobacteria</taxon>
        <taxon>Alteromonadales</taxon>
        <taxon>Alteromonadaceae</taxon>
        <taxon>Fluctibacter</taxon>
    </lineage>
</organism>
<keyword evidence="3" id="KW-1185">Reference proteome</keyword>
<dbReference type="PROSITE" id="PS51782">
    <property type="entry name" value="LYSM"/>
    <property type="match status" value="1"/>
</dbReference>
<evidence type="ECO:0000313" key="3">
    <source>
        <dbReference type="Proteomes" id="UP001652504"/>
    </source>
</evidence>
<proteinExistence type="predicted"/>
<dbReference type="Proteomes" id="UP001652504">
    <property type="component" value="Unassembled WGS sequence"/>
</dbReference>
<dbReference type="CDD" id="cd00118">
    <property type="entry name" value="LysM"/>
    <property type="match status" value="1"/>
</dbReference>
<accession>A0ABT3AD08</accession>
<dbReference type="PANTHER" id="PTHR34700">
    <property type="entry name" value="POTASSIUM BINDING PROTEIN KBP"/>
    <property type="match status" value="1"/>
</dbReference>
<dbReference type="InterPro" id="IPR036779">
    <property type="entry name" value="LysM_dom_sf"/>
</dbReference>
<dbReference type="InterPro" id="IPR018392">
    <property type="entry name" value="LysM"/>
</dbReference>
<evidence type="ECO:0000313" key="2">
    <source>
        <dbReference type="EMBL" id="MCV2886568.1"/>
    </source>
</evidence>
<dbReference type="PANTHER" id="PTHR34700:SF4">
    <property type="entry name" value="PHAGE-LIKE ELEMENT PBSX PROTEIN XKDP"/>
    <property type="match status" value="1"/>
</dbReference>
<protein>
    <submittedName>
        <fullName evidence="2">LysM peptidoglycan-binding domain-containing protein</fullName>
    </submittedName>
</protein>
<sequence>MIKSVRNFVLVLGLLPLLCIAETVKIKSDAPVEYTVKKGDTLWDISEMYLFKPWLWPELWRNNTHIENPHLIYPGDVLSLQFDEQGNPVLTLTRDAKNRRVLSPGINVNEKPVAVPLISLEALTPFMENAHITSLSEYEGLPQILGNYGGANLFGEGEFVLAHAIDQQNDKTQYKVIRAVQEIERADSIFVVSREVGEVRPVLSDTGEVSFAQVGVGKLEVRPGDRVKAEVPSEDVFTLASHSAWEAELVGSLKGHNLMGKFDVVIVESKAEPLVSGSVLGIYQHGPTIVVGDSPKYQTHSEEVSTILGQQIHHQPAIKVGELIAIKQLGKFNLAIIIDASEVVRQGAWLGNP</sequence>
<gene>
    <name evidence="2" type="ORF">OE749_17885</name>
</gene>
<name>A0ABT3AD08_9ALTE</name>
<dbReference type="Gene3D" id="3.10.350.10">
    <property type="entry name" value="LysM domain"/>
    <property type="match status" value="1"/>
</dbReference>
<dbReference type="Pfam" id="PF01476">
    <property type="entry name" value="LysM"/>
    <property type="match status" value="1"/>
</dbReference>
<comment type="caution">
    <text evidence="2">The sequence shown here is derived from an EMBL/GenBank/DDBJ whole genome shotgun (WGS) entry which is preliminary data.</text>
</comment>
<dbReference type="SUPFAM" id="SSF54106">
    <property type="entry name" value="LysM domain"/>
    <property type="match status" value="1"/>
</dbReference>
<dbReference type="RefSeq" id="WP_263713857.1">
    <property type="nucleotide sequence ID" value="NZ_JAOWKX010000012.1"/>
</dbReference>